<evidence type="ECO:0000256" key="1">
    <source>
        <dbReference type="SAM" id="Coils"/>
    </source>
</evidence>
<proteinExistence type="predicted"/>
<evidence type="ECO:0000313" key="4">
    <source>
        <dbReference type="Proteomes" id="UP000236959"/>
    </source>
</evidence>
<organism evidence="3 4">
    <name type="scientific">Roseibium marinum</name>
    <dbReference type="NCBI Taxonomy" id="281252"/>
    <lineage>
        <taxon>Bacteria</taxon>
        <taxon>Pseudomonadati</taxon>
        <taxon>Pseudomonadota</taxon>
        <taxon>Alphaproteobacteria</taxon>
        <taxon>Hyphomicrobiales</taxon>
        <taxon>Stappiaceae</taxon>
        <taxon>Roseibium</taxon>
    </lineage>
</organism>
<sequence>MIGLPGALLRSRAACSVLAVAAVLGGFFVWHKVDRSGAVRRAVVEYVAKVELASSRAELEELKRRHAVAAGAAMRLQTEIEKAFAEAEAAEQELEHYVSTVEDSCVVEPGLVERLRNR</sequence>
<reference evidence="3 4" key="1">
    <citation type="submission" date="2018-01" db="EMBL/GenBank/DDBJ databases">
        <title>Genomic Encyclopedia of Archaeal and Bacterial Type Strains, Phase II (KMG-II): from individual species to whole genera.</title>
        <authorList>
            <person name="Goeker M."/>
        </authorList>
    </citation>
    <scope>NUCLEOTIDE SEQUENCE [LARGE SCALE GENOMIC DNA]</scope>
    <source>
        <strain evidence="3 4">DSM 17023</strain>
    </source>
</reference>
<dbReference type="RefSeq" id="WP_103223655.1">
    <property type="nucleotide sequence ID" value="NZ_PPCN01000008.1"/>
</dbReference>
<evidence type="ECO:0000256" key="2">
    <source>
        <dbReference type="SAM" id="Phobius"/>
    </source>
</evidence>
<comment type="caution">
    <text evidence="3">The sequence shown here is derived from an EMBL/GenBank/DDBJ whole genome shotgun (WGS) entry which is preliminary data.</text>
</comment>
<keyword evidence="2" id="KW-1133">Transmembrane helix</keyword>
<accession>A0A2S3UPD9</accession>
<feature type="coiled-coil region" evidence="1">
    <location>
        <begin position="59"/>
        <end position="100"/>
    </location>
</feature>
<dbReference type="EMBL" id="PPCN01000008">
    <property type="protein sequence ID" value="POF29588.1"/>
    <property type="molecule type" value="Genomic_DNA"/>
</dbReference>
<keyword evidence="2" id="KW-0472">Membrane</keyword>
<keyword evidence="2" id="KW-0812">Transmembrane</keyword>
<keyword evidence="4" id="KW-1185">Reference proteome</keyword>
<dbReference type="AlphaFoldDB" id="A0A2S3UPD9"/>
<evidence type="ECO:0000313" key="3">
    <source>
        <dbReference type="EMBL" id="POF29588.1"/>
    </source>
</evidence>
<keyword evidence="1" id="KW-0175">Coiled coil</keyword>
<name>A0A2S3UPD9_9HYPH</name>
<protein>
    <submittedName>
        <fullName evidence="3">Uncharacterized protein</fullName>
    </submittedName>
</protein>
<gene>
    <name evidence="3" type="ORF">CLV41_10811</name>
</gene>
<dbReference type="Proteomes" id="UP000236959">
    <property type="component" value="Unassembled WGS sequence"/>
</dbReference>
<feature type="transmembrane region" description="Helical" evidence="2">
    <location>
        <begin position="12"/>
        <end position="30"/>
    </location>
</feature>